<gene>
    <name evidence="2" type="ORF">ACH5RR_006115</name>
</gene>
<evidence type="ECO:0000313" key="2">
    <source>
        <dbReference type="EMBL" id="KAL3532594.1"/>
    </source>
</evidence>
<name>A0ABD3ANE4_9GENT</name>
<dbReference type="Pfam" id="PF13456">
    <property type="entry name" value="RVT_3"/>
    <property type="match status" value="1"/>
</dbReference>
<dbReference type="Proteomes" id="UP001630127">
    <property type="component" value="Unassembled WGS sequence"/>
</dbReference>
<dbReference type="EMBL" id="JBJUIK010000003">
    <property type="protein sequence ID" value="KAL3532594.1"/>
    <property type="molecule type" value="Genomic_DNA"/>
</dbReference>
<keyword evidence="3" id="KW-1185">Reference proteome</keyword>
<proteinExistence type="predicted"/>
<evidence type="ECO:0000259" key="1">
    <source>
        <dbReference type="Pfam" id="PF13456"/>
    </source>
</evidence>
<accession>A0ABD3ANE4</accession>
<sequence length="212" mass="23873">MIKETCGHRNCTDYATLSINLFWQIWKDRNKGLFEGTYVGVEKIIGKATNEWTDFEMANQNSPTRRNTVQTSLLLEEQNSSPADSDCLFINIKSAVDSSARRSGSCIIARKRSGDFVAVWASSKVGRTDKSLLEAKNIHIVKIKAKAKGWEKINIISNNKSIIDRINAKNSMDMLLVTLLEDIIFMSEMFSVCSQAEKDNHHHASQVLFNPS</sequence>
<protein>
    <recommendedName>
        <fullName evidence="1">RNase H type-1 domain-containing protein</fullName>
    </recommendedName>
</protein>
<feature type="domain" description="RNase H type-1" evidence="1">
    <location>
        <begin position="92"/>
        <end position="194"/>
    </location>
</feature>
<comment type="caution">
    <text evidence="2">The sequence shown here is derived from an EMBL/GenBank/DDBJ whole genome shotgun (WGS) entry which is preliminary data.</text>
</comment>
<dbReference type="AlphaFoldDB" id="A0ABD3ANE4"/>
<evidence type="ECO:0000313" key="3">
    <source>
        <dbReference type="Proteomes" id="UP001630127"/>
    </source>
</evidence>
<dbReference type="InterPro" id="IPR002156">
    <property type="entry name" value="RNaseH_domain"/>
</dbReference>
<organism evidence="2 3">
    <name type="scientific">Cinchona calisaya</name>
    <dbReference type="NCBI Taxonomy" id="153742"/>
    <lineage>
        <taxon>Eukaryota</taxon>
        <taxon>Viridiplantae</taxon>
        <taxon>Streptophyta</taxon>
        <taxon>Embryophyta</taxon>
        <taxon>Tracheophyta</taxon>
        <taxon>Spermatophyta</taxon>
        <taxon>Magnoliopsida</taxon>
        <taxon>eudicotyledons</taxon>
        <taxon>Gunneridae</taxon>
        <taxon>Pentapetalae</taxon>
        <taxon>asterids</taxon>
        <taxon>lamiids</taxon>
        <taxon>Gentianales</taxon>
        <taxon>Rubiaceae</taxon>
        <taxon>Cinchonoideae</taxon>
        <taxon>Cinchoneae</taxon>
        <taxon>Cinchona</taxon>
    </lineage>
</organism>
<reference evidence="2 3" key="1">
    <citation type="submission" date="2024-11" db="EMBL/GenBank/DDBJ databases">
        <title>A near-complete genome assembly of Cinchona calisaya.</title>
        <authorList>
            <person name="Lian D.C."/>
            <person name="Zhao X.W."/>
            <person name="Wei L."/>
        </authorList>
    </citation>
    <scope>NUCLEOTIDE SEQUENCE [LARGE SCALE GENOMIC DNA]</scope>
    <source>
        <tissue evidence="2">Nenye</tissue>
    </source>
</reference>